<dbReference type="InterPro" id="IPR001567">
    <property type="entry name" value="Pept_M3A_M3B_dom"/>
</dbReference>
<keyword evidence="4 6" id="KW-0862">Zinc</keyword>
<dbReference type="GO" id="GO:0004222">
    <property type="term" value="F:metalloendopeptidase activity"/>
    <property type="evidence" value="ECO:0007669"/>
    <property type="project" value="InterPro"/>
</dbReference>
<dbReference type="InterPro" id="IPR011977">
    <property type="entry name" value="Pept_M3B_clade3"/>
</dbReference>
<dbReference type="Proteomes" id="UP000051048">
    <property type="component" value="Unassembled WGS sequence"/>
</dbReference>
<dbReference type="OrthoDB" id="9769691at2"/>
<keyword evidence="2 6" id="KW-0479">Metal-binding</keyword>
<evidence type="ECO:0000256" key="5">
    <source>
        <dbReference type="ARBA" id="ARBA00023049"/>
    </source>
</evidence>
<dbReference type="InterPro" id="IPR001333">
    <property type="entry name" value="Peptidase_M32_Taq"/>
</dbReference>
<name>A0A0R1T688_9LACO</name>
<evidence type="ECO:0000259" key="8">
    <source>
        <dbReference type="Pfam" id="PF01432"/>
    </source>
</evidence>
<comment type="caution">
    <text evidence="10">The sequence shown here is derived from an EMBL/GenBank/DDBJ whole genome shotgun (WGS) entry which is preliminary data.</text>
</comment>
<keyword evidence="5 6" id="KW-0482">Metalloprotease</keyword>
<dbReference type="CDD" id="cd09607">
    <property type="entry name" value="M3B_PepF"/>
    <property type="match status" value="1"/>
</dbReference>
<dbReference type="EMBL" id="AZFH01000202">
    <property type="protein sequence ID" value="KRL76270.1"/>
    <property type="molecule type" value="Genomic_DNA"/>
</dbReference>
<dbReference type="GO" id="GO:0006508">
    <property type="term" value="P:proteolysis"/>
    <property type="evidence" value="ECO:0007669"/>
    <property type="project" value="UniProtKB-KW"/>
</dbReference>
<evidence type="ECO:0000256" key="1">
    <source>
        <dbReference type="ARBA" id="ARBA00022670"/>
    </source>
</evidence>
<organism evidence="10 11">
    <name type="scientific">Ligilactobacillus equi DSM 15833 = JCM 10991</name>
    <dbReference type="NCBI Taxonomy" id="1423740"/>
    <lineage>
        <taxon>Bacteria</taxon>
        <taxon>Bacillati</taxon>
        <taxon>Bacillota</taxon>
        <taxon>Bacilli</taxon>
        <taxon>Lactobacillales</taxon>
        <taxon>Lactobacillaceae</taxon>
        <taxon>Ligilactobacillus</taxon>
    </lineage>
</organism>
<evidence type="ECO:0000256" key="2">
    <source>
        <dbReference type="ARBA" id="ARBA00022723"/>
    </source>
</evidence>
<reference evidence="10 11" key="1">
    <citation type="journal article" date="2015" name="Genome Announc.">
        <title>Expanding the biotechnology potential of lactobacilli through comparative genomics of 213 strains and associated genera.</title>
        <authorList>
            <person name="Sun Z."/>
            <person name="Harris H.M."/>
            <person name="McCann A."/>
            <person name="Guo C."/>
            <person name="Argimon S."/>
            <person name="Zhang W."/>
            <person name="Yang X."/>
            <person name="Jeffery I.B."/>
            <person name="Cooney J.C."/>
            <person name="Kagawa T.F."/>
            <person name="Liu W."/>
            <person name="Song Y."/>
            <person name="Salvetti E."/>
            <person name="Wrobel A."/>
            <person name="Rasinkangas P."/>
            <person name="Parkhill J."/>
            <person name="Rea M.C."/>
            <person name="O'Sullivan O."/>
            <person name="Ritari J."/>
            <person name="Douillard F.P."/>
            <person name="Paul Ross R."/>
            <person name="Yang R."/>
            <person name="Briner A.E."/>
            <person name="Felis G.E."/>
            <person name="de Vos W.M."/>
            <person name="Barrangou R."/>
            <person name="Klaenhammer T.R."/>
            <person name="Caufield P.W."/>
            <person name="Cui Y."/>
            <person name="Zhang H."/>
            <person name="O'Toole P.W."/>
        </authorList>
    </citation>
    <scope>NUCLEOTIDE SEQUENCE [LARGE SCALE GENOMIC DNA]</scope>
    <source>
        <strain evidence="10 11">DSM 15833</strain>
    </source>
</reference>
<dbReference type="Gene3D" id="1.20.140.70">
    <property type="entry name" value="Oligopeptidase f, N-terminal domain"/>
    <property type="match status" value="1"/>
</dbReference>
<dbReference type="Pfam" id="PF01432">
    <property type="entry name" value="Peptidase_M3"/>
    <property type="match status" value="1"/>
</dbReference>
<dbReference type="PANTHER" id="PTHR34217">
    <property type="entry name" value="METAL-DEPENDENT CARBOXYPEPTIDASE"/>
    <property type="match status" value="1"/>
</dbReference>
<dbReference type="PANTHER" id="PTHR34217:SF1">
    <property type="entry name" value="CARBOXYPEPTIDASE 1"/>
    <property type="match status" value="1"/>
</dbReference>
<comment type="cofactor">
    <cofactor evidence="6">
        <name>Zn(2+)</name>
        <dbReference type="ChEBI" id="CHEBI:29105"/>
    </cofactor>
    <text evidence="6">Binds 1 zinc ion.</text>
</comment>
<keyword evidence="7" id="KW-0175">Coiled coil</keyword>
<dbReference type="GO" id="GO:0046872">
    <property type="term" value="F:metal ion binding"/>
    <property type="evidence" value="ECO:0007669"/>
    <property type="project" value="UniProtKB-UniRule"/>
</dbReference>
<feature type="coiled-coil region" evidence="7">
    <location>
        <begin position="20"/>
        <end position="47"/>
    </location>
</feature>
<feature type="domain" description="Oligopeptidase F N-terminal" evidence="9">
    <location>
        <begin position="110"/>
        <end position="176"/>
    </location>
</feature>
<dbReference type="GO" id="GO:0004181">
    <property type="term" value="F:metallocarboxypeptidase activity"/>
    <property type="evidence" value="ECO:0007669"/>
    <property type="project" value="InterPro"/>
</dbReference>
<evidence type="ECO:0000256" key="4">
    <source>
        <dbReference type="ARBA" id="ARBA00022833"/>
    </source>
</evidence>
<evidence type="ECO:0000313" key="10">
    <source>
        <dbReference type="EMBL" id="KRL76270.1"/>
    </source>
</evidence>
<dbReference type="SUPFAM" id="SSF55486">
    <property type="entry name" value="Metalloproteases ('zincins'), catalytic domain"/>
    <property type="match status" value="1"/>
</dbReference>
<keyword evidence="1 6" id="KW-0645">Protease</keyword>
<accession>A0A0R1T688</accession>
<dbReference type="Gene3D" id="1.10.1370.20">
    <property type="entry name" value="Oligoendopeptidase f, C-terminal domain"/>
    <property type="match status" value="1"/>
</dbReference>
<comment type="similarity">
    <text evidence="6">Belongs to the peptidase M3 family.</text>
</comment>
<dbReference type="RefSeq" id="WP_056986964.1">
    <property type="nucleotide sequence ID" value="NZ_AZFH01000202.1"/>
</dbReference>
<feature type="domain" description="Peptidase M3A/M3B catalytic" evidence="8">
    <location>
        <begin position="192"/>
        <end position="574"/>
    </location>
</feature>
<protein>
    <submittedName>
        <fullName evidence="10">Putative oligoendopeptidase F</fullName>
    </submittedName>
</protein>
<dbReference type="InterPro" id="IPR042088">
    <property type="entry name" value="OligoPept_F_C"/>
</dbReference>
<dbReference type="NCBIfam" id="TIGR02290">
    <property type="entry name" value="M3_fam_3"/>
    <property type="match status" value="1"/>
</dbReference>
<gene>
    <name evidence="10" type="ORF">FC36_GL001985</name>
</gene>
<dbReference type="InterPro" id="IPR013647">
    <property type="entry name" value="OligopepF_N_dom"/>
</dbReference>
<dbReference type="Pfam" id="PF08439">
    <property type="entry name" value="Peptidase_M3_N"/>
    <property type="match status" value="1"/>
</dbReference>
<keyword evidence="3 6" id="KW-0378">Hydrolase</keyword>
<evidence type="ECO:0000256" key="7">
    <source>
        <dbReference type="SAM" id="Coils"/>
    </source>
</evidence>
<dbReference type="InterPro" id="IPR034006">
    <property type="entry name" value="M3B_PepF_2"/>
</dbReference>
<sequence length="594" mass="67147">MTEYRDVWDLESIFAGGSSSAAFQARLEKLQVEIKELAAKITTWQADVAGLKEILTMMTKVDQGLEQLSAFAEALSSADVTDSQALQLDSQVMALIPEYSQVNKEFQRSLAQIPATEWGDILADPELSKVAFVLGEYRRDGANFLSATEENIIAQLKLDGQTAWSRHYDVLSGNLKVNYGGKELSAGQAFNLMMSSKDKEVRDQLFEKWEAAWGQDEQLYADTLNHIDGARLTDQKLHGVTDYLKEPREYNRLKQATLDQMWAVVAQNKQPFVEYLKRKAQLLGRQKPVWQDQEAPVILGDFEAKHYTFSQAADFIMTNFQKFSPKMAALAKEAFEGQWIEAQDRPGKRAGGYCSSFPENKESRIFMTFGGSVNEVATLAHELGHAFHSSVMWDLPHLNQAYAMNVAETASTFAEQVVNDAAIASVTSKEEKINLLDQKLQGAVAMFFNIHARYIFERSFYEARQTKTLSPAEISELMVKAQKEAFADSLANWHPHFWAAKLHFYIDDVPFYNFPYTFGYLFSQGIYARAKEVGGNFEDQYIALLRDTGAMTTEELAQKHLGVDLTQADFWQAGIDTILEDVKEFMSLTEEYVK</sequence>
<dbReference type="STRING" id="1423740.FC36_GL001985"/>
<evidence type="ECO:0000256" key="6">
    <source>
        <dbReference type="RuleBase" id="RU003435"/>
    </source>
</evidence>
<evidence type="ECO:0000313" key="11">
    <source>
        <dbReference type="Proteomes" id="UP000051048"/>
    </source>
</evidence>
<evidence type="ECO:0000256" key="3">
    <source>
        <dbReference type="ARBA" id="ARBA00022801"/>
    </source>
</evidence>
<evidence type="ECO:0000259" key="9">
    <source>
        <dbReference type="Pfam" id="PF08439"/>
    </source>
</evidence>
<dbReference type="PATRIC" id="fig|1423740.3.peg.2151"/>
<proteinExistence type="inferred from homology"/>
<dbReference type="AlphaFoldDB" id="A0A0R1T688"/>